<dbReference type="RefSeq" id="WP_097651006.1">
    <property type="nucleotide sequence ID" value="NZ_LYXE01000041.1"/>
</dbReference>
<dbReference type="Pfam" id="PF07811">
    <property type="entry name" value="TadE"/>
    <property type="match status" value="1"/>
</dbReference>
<keyword evidence="1" id="KW-0472">Membrane</keyword>
<keyword evidence="1" id="KW-0812">Transmembrane</keyword>
<dbReference type="InterPro" id="IPR012495">
    <property type="entry name" value="TadE-like_dom"/>
</dbReference>
<gene>
    <name evidence="3" type="ORF">A9Q02_09760</name>
</gene>
<name>A0A2H3LAJ9_9CHLR</name>
<keyword evidence="4" id="KW-1185">Reference proteome</keyword>
<sequence>MIVRRERGQAIVEFMLVIGIFLALVLWLVCIGQILLAGYTVNQAARAAAHQAALAGGASATAYDAAAAVLNAGVGTRADAAEVRIECLRTPCRRYDPITVNIAYQGAYWAPVAPFFNEFTLESEAVRAAERDQQ</sequence>
<comment type="caution">
    <text evidence="3">The sequence shown here is derived from an EMBL/GenBank/DDBJ whole genome shotgun (WGS) entry which is preliminary data.</text>
</comment>
<evidence type="ECO:0000259" key="2">
    <source>
        <dbReference type="Pfam" id="PF07811"/>
    </source>
</evidence>
<feature type="domain" description="TadE-like" evidence="2">
    <location>
        <begin position="8"/>
        <end position="49"/>
    </location>
</feature>
<dbReference type="Proteomes" id="UP000220922">
    <property type="component" value="Unassembled WGS sequence"/>
</dbReference>
<keyword evidence="1" id="KW-1133">Transmembrane helix</keyword>
<accession>A0A2H3LAJ9</accession>
<protein>
    <recommendedName>
        <fullName evidence="2">TadE-like domain-containing protein</fullName>
    </recommendedName>
</protein>
<reference evidence="3 4" key="1">
    <citation type="submission" date="2016-05" db="EMBL/GenBank/DDBJ databases">
        <authorList>
            <person name="Lavstsen T."/>
            <person name="Jespersen J.S."/>
        </authorList>
    </citation>
    <scope>NUCLEOTIDE SEQUENCE [LARGE SCALE GENOMIC DNA]</scope>
    <source>
        <strain evidence="3 4">B7-9</strain>
    </source>
</reference>
<dbReference type="AlphaFoldDB" id="A0A2H3LAJ9"/>
<dbReference type="EMBL" id="LYXE01000041">
    <property type="protein sequence ID" value="PDW00464.1"/>
    <property type="molecule type" value="Genomic_DNA"/>
</dbReference>
<proteinExistence type="predicted"/>
<evidence type="ECO:0000256" key="1">
    <source>
        <dbReference type="SAM" id="Phobius"/>
    </source>
</evidence>
<evidence type="ECO:0000313" key="3">
    <source>
        <dbReference type="EMBL" id="PDW00464.1"/>
    </source>
</evidence>
<organism evidence="3 4">
    <name type="scientific">Candidatus Chloroploca asiatica</name>
    <dbReference type="NCBI Taxonomy" id="1506545"/>
    <lineage>
        <taxon>Bacteria</taxon>
        <taxon>Bacillati</taxon>
        <taxon>Chloroflexota</taxon>
        <taxon>Chloroflexia</taxon>
        <taxon>Chloroflexales</taxon>
        <taxon>Chloroflexineae</taxon>
        <taxon>Oscillochloridaceae</taxon>
        <taxon>Candidatus Chloroploca</taxon>
    </lineage>
</organism>
<dbReference type="OrthoDB" id="161498at2"/>
<evidence type="ECO:0000313" key="4">
    <source>
        <dbReference type="Proteomes" id="UP000220922"/>
    </source>
</evidence>
<feature type="transmembrane region" description="Helical" evidence="1">
    <location>
        <begin position="12"/>
        <end position="36"/>
    </location>
</feature>